<proteinExistence type="predicted"/>
<dbReference type="Pfam" id="PF12776">
    <property type="entry name" value="Myb_DNA-bind_3"/>
    <property type="match status" value="1"/>
</dbReference>
<dbReference type="PANTHER" id="PTHR46934">
    <property type="entry name" value="MYB_DNA-BIND_3 DOMAIN-CONTAINING PROTEIN-RELATED"/>
    <property type="match status" value="1"/>
</dbReference>
<dbReference type="PANTHER" id="PTHR46934:SF8">
    <property type="entry name" value="OS06G0481800 PROTEIN"/>
    <property type="match status" value="1"/>
</dbReference>
<feature type="domain" description="Myb/SANT-like" evidence="1">
    <location>
        <begin position="45"/>
        <end position="139"/>
    </location>
</feature>
<gene>
    <name evidence="2" type="ORF">NCGR_LOCUS55896</name>
</gene>
<name>A0A811RRF3_9POAL</name>
<keyword evidence="3" id="KW-1185">Reference proteome</keyword>
<dbReference type="OrthoDB" id="688621at2759"/>
<organism evidence="2 3">
    <name type="scientific">Miscanthus lutarioriparius</name>
    <dbReference type="NCBI Taxonomy" id="422564"/>
    <lineage>
        <taxon>Eukaryota</taxon>
        <taxon>Viridiplantae</taxon>
        <taxon>Streptophyta</taxon>
        <taxon>Embryophyta</taxon>
        <taxon>Tracheophyta</taxon>
        <taxon>Spermatophyta</taxon>
        <taxon>Magnoliopsida</taxon>
        <taxon>Liliopsida</taxon>
        <taxon>Poales</taxon>
        <taxon>Poaceae</taxon>
        <taxon>PACMAD clade</taxon>
        <taxon>Panicoideae</taxon>
        <taxon>Andropogonodae</taxon>
        <taxon>Andropogoneae</taxon>
        <taxon>Saccharinae</taxon>
        <taxon>Miscanthus</taxon>
    </lineage>
</organism>
<reference evidence="2" key="1">
    <citation type="submission" date="2020-10" db="EMBL/GenBank/DDBJ databases">
        <authorList>
            <person name="Han B."/>
            <person name="Lu T."/>
            <person name="Zhao Q."/>
            <person name="Huang X."/>
            <person name="Zhao Y."/>
        </authorList>
    </citation>
    <scope>NUCLEOTIDE SEQUENCE</scope>
</reference>
<dbReference type="AlphaFoldDB" id="A0A811RRF3"/>
<sequence length="151" mass="17934">MFGRGSPRLNFIQVVAVQRKPSPKISRDQKKKASPKAVLDRSRASWNTGLEKALVNLLHDHNNDCYRSQNGWFIDTWNRIVKSFHKKFPYVKFTKVQIQYKEKELKREYRILKEARKQSGVSWDHKLCRIEGDEAVWKNVITERFFVSCSY</sequence>
<comment type="caution">
    <text evidence="2">The sequence shown here is derived from an EMBL/GenBank/DDBJ whole genome shotgun (WGS) entry which is preliminary data.</text>
</comment>
<evidence type="ECO:0000313" key="3">
    <source>
        <dbReference type="Proteomes" id="UP000604825"/>
    </source>
</evidence>
<dbReference type="EMBL" id="CAJGYO010000016">
    <property type="protein sequence ID" value="CAD6272622.1"/>
    <property type="molecule type" value="Genomic_DNA"/>
</dbReference>
<evidence type="ECO:0000313" key="2">
    <source>
        <dbReference type="EMBL" id="CAD6272622.1"/>
    </source>
</evidence>
<protein>
    <recommendedName>
        <fullName evidence="1">Myb/SANT-like domain-containing protein</fullName>
    </recommendedName>
</protein>
<dbReference type="InterPro" id="IPR024752">
    <property type="entry name" value="Myb/SANT-like_dom"/>
</dbReference>
<accession>A0A811RRF3</accession>
<dbReference type="Proteomes" id="UP000604825">
    <property type="component" value="Unassembled WGS sequence"/>
</dbReference>
<evidence type="ECO:0000259" key="1">
    <source>
        <dbReference type="Pfam" id="PF12776"/>
    </source>
</evidence>